<feature type="transmembrane region" description="Helical" evidence="1">
    <location>
        <begin position="285"/>
        <end position="303"/>
    </location>
</feature>
<feature type="transmembrane region" description="Helical" evidence="1">
    <location>
        <begin position="219"/>
        <end position="238"/>
    </location>
</feature>
<feature type="transmembrane region" description="Helical" evidence="1">
    <location>
        <begin position="22"/>
        <end position="42"/>
    </location>
</feature>
<keyword evidence="1" id="KW-0812">Transmembrane</keyword>
<feature type="transmembrane region" description="Helical" evidence="1">
    <location>
        <begin position="142"/>
        <end position="160"/>
    </location>
</feature>
<dbReference type="EMBL" id="WOGT01000002">
    <property type="protein sequence ID" value="MUN54824.1"/>
    <property type="molecule type" value="Genomic_DNA"/>
</dbReference>
<sequence>MNNPEKYNYRIAKYYRQSTGELIIYLIITLFGAVALLFNTPGEVAISEKLEFWNKVIAGHESVLLTALIALGIQITFALLDSAKETGVVLRKLRKKTKKRTQESAVQRQFTTMILIGIALILLVLAEMTSICLFFLRGNYPYGIITIVFIMFLAVQVQRASHQLRTVQFLVVVDSARSICKRAAEVFSKYDIDSSAAPGNSGEIAPNSLDSRIVIREQTVALVGCMAVMGQVVILLFANHVEAILAAGTLFLMALTWVISNSLLPTNLAEGLSGVRRRRMVAYKIFVLTVLGLMVFAIQMVFIPYTNVFGYLAIIIFMIFIGSLIVRLLGMYSIGFLSYLPAVVGVDGASDSHVWKLGCRARVMSRILVVIWMLMAWYIANVTDLVYLQICFALCVGCTVGTILFSANSKILAKLLDYPLIARTLDLLYIPNYPRWFGKAHCSIRVKKKSKYKNLTVDIEKAILLGLDQGPGSWTVGEDVAQELIRA</sequence>
<evidence type="ECO:0000256" key="1">
    <source>
        <dbReference type="SAM" id="Phobius"/>
    </source>
</evidence>
<gene>
    <name evidence="2" type="ORF">GMA10_06300</name>
</gene>
<feature type="transmembrane region" description="Helical" evidence="1">
    <location>
        <begin position="244"/>
        <end position="264"/>
    </location>
</feature>
<protein>
    <submittedName>
        <fullName evidence="2">Uncharacterized protein</fullName>
    </submittedName>
</protein>
<evidence type="ECO:0000313" key="2">
    <source>
        <dbReference type="EMBL" id="MUN54824.1"/>
    </source>
</evidence>
<proteinExistence type="predicted"/>
<reference evidence="2 3" key="1">
    <citation type="submission" date="2019-12" db="EMBL/GenBank/DDBJ databases">
        <authorList>
            <person name="Li J."/>
            <person name="Shi Y."/>
            <person name="Xu G."/>
            <person name="Xiao D."/>
            <person name="Ran X."/>
        </authorList>
    </citation>
    <scope>NUCLEOTIDE SEQUENCE [LARGE SCALE GENOMIC DNA]</scope>
    <source>
        <strain evidence="2 3">JCM 15915</strain>
    </source>
</reference>
<keyword evidence="1" id="KW-0472">Membrane</keyword>
<feature type="transmembrane region" description="Helical" evidence="1">
    <location>
        <begin position="309"/>
        <end position="330"/>
    </location>
</feature>
<feature type="transmembrane region" description="Helical" evidence="1">
    <location>
        <begin position="110"/>
        <end position="136"/>
    </location>
</feature>
<comment type="caution">
    <text evidence="2">The sequence shown here is derived from an EMBL/GenBank/DDBJ whole genome shotgun (WGS) entry which is preliminary data.</text>
</comment>
<keyword evidence="1" id="KW-1133">Transmembrane helix</keyword>
<dbReference type="Proteomes" id="UP000462152">
    <property type="component" value="Unassembled WGS sequence"/>
</dbReference>
<accession>A0A7K1LI12</accession>
<evidence type="ECO:0000313" key="3">
    <source>
        <dbReference type="Proteomes" id="UP000462152"/>
    </source>
</evidence>
<feature type="transmembrane region" description="Helical" evidence="1">
    <location>
        <begin position="363"/>
        <end position="380"/>
    </location>
</feature>
<dbReference type="RefSeq" id="WP_129315877.1">
    <property type="nucleotide sequence ID" value="NZ_NOIQ01000013.1"/>
</dbReference>
<name>A0A7K1LI12_9MICC</name>
<feature type="transmembrane region" description="Helical" evidence="1">
    <location>
        <begin position="62"/>
        <end position="90"/>
    </location>
</feature>
<keyword evidence="3" id="KW-1185">Reference proteome</keyword>
<dbReference type="AlphaFoldDB" id="A0A7K1LI12"/>
<organism evidence="2 3">
    <name type="scientific">Rothia koreensis</name>
    <dbReference type="NCBI Taxonomy" id="592378"/>
    <lineage>
        <taxon>Bacteria</taxon>
        <taxon>Bacillati</taxon>
        <taxon>Actinomycetota</taxon>
        <taxon>Actinomycetes</taxon>
        <taxon>Micrococcales</taxon>
        <taxon>Micrococcaceae</taxon>
        <taxon>Rothia</taxon>
    </lineage>
</organism>
<feature type="transmembrane region" description="Helical" evidence="1">
    <location>
        <begin position="386"/>
        <end position="407"/>
    </location>
</feature>